<keyword evidence="4" id="KW-1185">Reference proteome</keyword>
<dbReference type="EMBL" id="QKYT01000150">
    <property type="protein sequence ID" value="RIA91546.1"/>
    <property type="molecule type" value="Genomic_DNA"/>
</dbReference>
<feature type="domain" description="BTB" evidence="1">
    <location>
        <begin position="23"/>
        <end position="94"/>
    </location>
</feature>
<dbReference type="AlphaFoldDB" id="A0A397T3U0"/>
<evidence type="ECO:0000313" key="4">
    <source>
        <dbReference type="Proteomes" id="UP000265703"/>
    </source>
</evidence>
<dbReference type="PROSITE" id="PS51886">
    <property type="entry name" value="TLDC"/>
    <property type="match status" value="1"/>
</dbReference>
<feature type="domain" description="TLDc" evidence="2">
    <location>
        <begin position="299"/>
        <end position="463"/>
    </location>
</feature>
<protein>
    <recommendedName>
        <fullName evidence="5">BTB/POZ domain-containing protein</fullName>
    </recommendedName>
</protein>
<dbReference type="CDD" id="cd18186">
    <property type="entry name" value="BTB_POZ_ZBTB_KLHL-like"/>
    <property type="match status" value="1"/>
</dbReference>
<dbReference type="PANTHER" id="PTHR24410:SF23">
    <property type="entry name" value="BTB DOMAIN-CONTAINING PROTEIN-RELATED"/>
    <property type="match status" value="1"/>
</dbReference>
<evidence type="ECO:0000259" key="1">
    <source>
        <dbReference type="PROSITE" id="PS50097"/>
    </source>
</evidence>
<sequence>MSDKFLPKLSENLLESLNDDQYNDIIIEVGNDPFVKIFRAHMVILSSRSPYLRRILSTINNDGALVNIKLPNILPEIFEIILRFIYGGRISLENYDTSDIIKILVAADELCLKELITYIQSFLIKKKSSWMEDNFNKIYRTSFKNESSFLELQKFCIDLIYKDPIKIFNSQSFPEIPEKLLLTLIQNDDDLQMSVSQIWEHVLNWGLSRNPELPSDPESFSKEDFKILKSTLQKCIPHIKFYNLNSKEFLEKVLPYKKVLPKELYNDLIKYFLDSQNNQSDKSKSYITKNISSKYIDSKIITTKHAELILSWINKSKSTPSSYRFKLLIRGSRDGFSPKKFHDICGRLSDTVSIIKVKYHNEILGGYNQISWESKSIVEVAKDNFIFSFKDNINNHILSRVKNEKHAISNWFLNGPSFGDGDLTLSGYHNYSDNSCKQSSYEKPIRETKEKFFVEEYEFPFNPGKTFLLNLLMSEIQGWEHGDFVQNPELPSNPTTFSKDDFKILKNLTTMYSFY</sequence>
<dbReference type="SUPFAM" id="SSF54695">
    <property type="entry name" value="POZ domain"/>
    <property type="match status" value="1"/>
</dbReference>
<dbReference type="OrthoDB" id="6359816at2759"/>
<proteinExistence type="predicted"/>
<dbReference type="Gene3D" id="3.30.710.10">
    <property type="entry name" value="Potassium Channel Kv1.1, Chain A"/>
    <property type="match status" value="1"/>
</dbReference>
<dbReference type="InterPro" id="IPR011333">
    <property type="entry name" value="SKP1/BTB/POZ_sf"/>
</dbReference>
<organism evidence="3 4">
    <name type="scientific">Glomus cerebriforme</name>
    <dbReference type="NCBI Taxonomy" id="658196"/>
    <lineage>
        <taxon>Eukaryota</taxon>
        <taxon>Fungi</taxon>
        <taxon>Fungi incertae sedis</taxon>
        <taxon>Mucoromycota</taxon>
        <taxon>Glomeromycotina</taxon>
        <taxon>Glomeromycetes</taxon>
        <taxon>Glomerales</taxon>
        <taxon>Glomeraceae</taxon>
        <taxon>Glomus</taxon>
    </lineage>
</organism>
<dbReference type="Proteomes" id="UP000265703">
    <property type="component" value="Unassembled WGS sequence"/>
</dbReference>
<dbReference type="Pfam" id="PF07534">
    <property type="entry name" value="TLD"/>
    <property type="match status" value="1"/>
</dbReference>
<dbReference type="InterPro" id="IPR000210">
    <property type="entry name" value="BTB/POZ_dom"/>
</dbReference>
<evidence type="ECO:0000259" key="2">
    <source>
        <dbReference type="PROSITE" id="PS51886"/>
    </source>
</evidence>
<evidence type="ECO:0000313" key="3">
    <source>
        <dbReference type="EMBL" id="RIA91546.1"/>
    </source>
</evidence>
<name>A0A397T3U0_9GLOM</name>
<dbReference type="InterPro" id="IPR051481">
    <property type="entry name" value="BTB-POZ/Galectin-3-binding"/>
</dbReference>
<dbReference type="PANTHER" id="PTHR24410">
    <property type="entry name" value="HL07962P-RELATED"/>
    <property type="match status" value="1"/>
</dbReference>
<dbReference type="SMART" id="SM00225">
    <property type="entry name" value="BTB"/>
    <property type="match status" value="1"/>
</dbReference>
<dbReference type="InterPro" id="IPR006571">
    <property type="entry name" value="TLDc_dom"/>
</dbReference>
<comment type="caution">
    <text evidence="3">The sequence shown here is derived from an EMBL/GenBank/DDBJ whole genome shotgun (WGS) entry which is preliminary data.</text>
</comment>
<reference evidence="3 4" key="1">
    <citation type="submission" date="2018-06" db="EMBL/GenBank/DDBJ databases">
        <title>Comparative genomics reveals the genomic features of Rhizophagus irregularis, R. cerebriforme, R. diaphanum and Gigaspora rosea, and their symbiotic lifestyle signature.</title>
        <authorList>
            <person name="Morin E."/>
            <person name="San Clemente H."/>
            <person name="Chen E.C.H."/>
            <person name="De La Providencia I."/>
            <person name="Hainaut M."/>
            <person name="Kuo A."/>
            <person name="Kohler A."/>
            <person name="Murat C."/>
            <person name="Tang N."/>
            <person name="Roy S."/>
            <person name="Loubradou J."/>
            <person name="Henrissat B."/>
            <person name="Grigoriev I.V."/>
            <person name="Corradi N."/>
            <person name="Roux C."/>
            <person name="Martin F.M."/>
        </authorList>
    </citation>
    <scope>NUCLEOTIDE SEQUENCE [LARGE SCALE GENOMIC DNA]</scope>
    <source>
        <strain evidence="3 4">DAOM 227022</strain>
    </source>
</reference>
<gene>
    <name evidence="3" type="ORF">C1645_821959</name>
</gene>
<dbReference type="PROSITE" id="PS50097">
    <property type="entry name" value="BTB"/>
    <property type="match status" value="1"/>
</dbReference>
<accession>A0A397T3U0</accession>
<evidence type="ECO:0008006" key="5">
    <source>
        <dbReference type="Google" id="ProtNLM"/>
    </source>
</evidence>
<dbReference type="Pfam" id="PF00651">
    <property type="entry name" value="BTB"/>
    <property type="match status" value="1"/>
</dbReference>